<dbReference type="AlphaFoldDB" id="A0A2H9ZS65"/>
<dbReference type="InterPro" id="IPR017972">
    <property type="entry name" value="Cyt_P450_CS"/>
</dbReference>
<evidence type="ECO:0000256" key="9">
    <source>
        <dbReference type="RuleBase" id="RU000461"/>
    </source>
</evidence>
<evidence type="ECO:0000256" key="1">
    <source>
        <dbReference type="ARBA" id="ARBA00001971"/>
    </source>
</evidence>
<comment type="similarity">
    <text evidence="2 9">Belongs to the cytochrome P450 family.</text>
</comment>
<dbReference type="PANTHER" id="PTHR47951:SF3">
    <property type="entry name" value="CYTOCHROME P450, FAMILY 706, SUBFAMILY A, POLYPEPTIDE 4"/>
    <property type="match status" value="1"/>
</dbReference>
<keyword evidence="5 9" id="KW-0560">Oxidoreductase</keyword>
<dbReference type="PRINTS" id="PR00463">
    <property type="entry name" value="EP450I"/>
</dbReference>
<feature type="transmembrane region" description="Helical" evidence="10">
    <location>
        <begin position="12"/>
        <end position="30"/>
    </location>
</feature>
<dbReference type="Gene3D" id="1.10.630.10">
    <property type="entry name" value="Cytochrome P450"/>
    <property type="match status" value="1"/>
</dbReference>
<reference evidence="11 12" key="1">
    <citation type="journal article" date="2017" name="Nature">
        <title>The Apostasia genome and the evolution of orchids.</title>
        <authorList>
            <person name="Zhang G.Q."/>
            <person name="Liu K.W."/>
            <person name="Li Z."/>
            <person name="Lohaus R."/>
            <person name="Hsiao Y.Y."/>
            <person name="Niu S.C."/>
            <person name="Wang J.Y."/>
            <person name="Lin Y.C."/>
            <person name="Xu Q."/>
            <person name="Chen L.J."/>
            <person name="Yoshida K."/>
            <person name="Fujiwara S."/>
            <person name="Wang Z.W."/>
            <person name="Zhang Y.Q."/>
            <person name="Mitsuda N."/>
            <person name="Wang M."/>
            <person name="Liu G.H."/>
            <person name="Pecoraro L."/>
            <person name="Huang H.X."/>
            <person name="Xiao X.J."/>
            <person name="Lin M."/>
            <person name="Wu X.Y."/>
            <person name="Wu W.L."/>
            <person name="Chen Y.Y."/>
            <person name="Chang S.B."/>
            <person name="Sakamoto S."/>
            <person name="Ohme-Takagi M."/>
            <person name="Yagi M."/>
            <person name="Zeng S.J."/>
            <person name="Shen C.Y."/>
            <person name="Yeh C.M."/>
            <person name="Luo Y.B."/>
            <person name="Tsai W.C."/>
            <person name="Van de Peer Y."/>
            <person name="Liu Z.J."/>
        </authorList>
    </citation>
    <scope>NUCLEOTIDE SEQUENCE [LARGE SCALE GENOMIC DNA]</scope>
    <source>
        <strain evidence="12">cv. Shenzhen</strain>
        <tissue evidence="11">Stem</tissue>
    </source>
</reference>
<dbReference type="GO" id="GO:0020037">
    <property type="term" value="F:heme binding"/>
    <property type="evidence" value="ECO:0007669"/>
    <property type="project" value="InterPro"/>
</dbReference>
<dbReference type="STRING" id="1088818.A0A2H9ZS65"/>
<dbReference type="PROSITE" id="PS00086">
    <property type="entry name" value="CYTOCHROME_P450"/>
    <property type="match status" value="1"/>
</dbReference>
<evidence type="ECO:0000256" key="6">
    <source>
        <dbReference type="ARBA" id="ARBA00023004"/>
    </source>
</evidence>
<sequence length="513" mass="56545">MDSPISSSSSYLPYAAAAAAAAFFLYYATLHRLFRRSSTAPPLPSGPLGLPLVGSLPFLDPELHSFFARLAGIHGPIYRLRLGSKLAVVISSPALAGEVLRLHDHTFANRDVPAAGRAIAYGGSDIVWNSNGPTWRMLRRICVREMLSPSSLDAVYHLRRLELRAAVRHLHSLAGSPVDVGAQMFLAVLNVITGMLWGGTVQGEDERTSVGKDFRELVGEITELLGRPNVSDFFPALARFDVQGIEKKMRVLLERFDGIFSNIIEKKKTAADGEAKDFLEYMLKLEGEGKDSNTPFTLTNVKALLMDMVVGGSDTSSNTVEFAMAEMMNRPETMERAQEELDLVVGRDNVVEESHLPKLRYLAMVVKETLRLHPALPLLVPHCPSAPSSVGGRLVPAGSRVFINVWAIHRDPTVWKDPLEFRPERFAEAPAKWDFSGGGDFSYFPFGAGRRICAGIAMAERMVSYFLASLVHSFDWRLPEGTELDLSEKFGIVLKKKQPLVLMKQGNLAHSTV</sequence>
<accession>A0A2H9ZS65</accession>
<feature type="binding site" description="axial binding residue" evidence="8">
    <location>
        <position position="453"/>
    </location>
    <ligand>
        <name>heme</name>
        <dbReference type="ChEBI" id="CHEBI:30413"/>
    </ligand>
    <ligandPart>
        <name>Fe</name>
        <dbReference type="ChEBI" id="CHEBI:18248"/>
    </ligandPart>
</feature>
<evidence type="ECO:0000256" key="5">
    <source>
        <dbReference type="ARBA" id="ARBA00023002"/>
    </source>
</evidence>
<evidence type="ECO:0000313" key="12">
    <source>
        <dbReference type="Proteomes" id="UP000236161"/>
    </source>
</evidence>
<dbReference type="PRINTS" id="PR00385">
    <property type="entry name" value="P450"/>
</dbReference>
<evidence type="ECO:0000256" key="3">
    <source>
        <dbReference type="ARBA" id="ARBA00022617"/>
    </source>
</evidence>
<dbReference type="InterPro" id="IPR002401">
    <property type="entry name" value="Cyt_P450_E_grp-I"/>
</dbReference>
<keyword evidence="12" id="KW-1185">Reference proteome</keyword>
<evidence type="ECO:0000256" key="7">
    <source>
        <dbReference type="ARBA" id="ARBA00023033"/>
    </source>
</evidence>
<evidence type="ECO:0000256" key="10">
    <source>
        <dbReference type="SAM" id="Phobius"/>
    </source>
</evidence>
<dbReference type="GO" id="GO:0005506">
    <property type="term" value="F:iron ion binding"/>
    <property type="evidence" value="ECO:0007669"/>
    <property type="project" value="InterPro"/>
</dbReference>
<keyword evidence="7 9" id="KW-0503">Monooxygenase</keyword>
<keyword evidence="3 8" id="KW-0349">Heme</keyword>
<proteinExistence type="inferred from homology"/>
<keyword evidence="10" id="KW-1133">Transmembrane helix</keyword>
<dbReference type="EMBL" id="KZ454427">
    <property type="protein sequence ID" value="PKA46134.1"/>
    <property type="molecule type" value="Genomic_DNA"/>
</dbReference>
<dbReference type="Proteomes" id="UP000236161">
    <property type="component" value="Unassembled WGS sequence"/>
</dbReference>
<dbReference type="OrthoDB" id="6764281at2759"/>
<keyword evidence="10" id="KW-0812">Transmembrane</keyword>
<dbReference type="CDD" id="cd11073">
    <property type="entry name" value="CYP76-like"/>
    <property type="match status" value="1"/>
</dbReference>
<dbReference type="PANTHER" id="PTHR47951">
    <property type="entry name" value="OS08G0547900 PROTEIN"/>
    <property type="match status" value="1"/>
</dbReference>
<name>A0A2H9ZS65_9ASPA</name>
<gene>
    <name evidence="11" type="primary">CYP75A6</name>
    <name evidence="11" type="ORF">AXF42_Ash015425</name>
</gene>
<dbReference type="GO" id="GO:0004497">
    <property type="term" value="F:monooxygenase activity"/>
    <property type="evidence" value="ECO:0007669"/>
    <property type="project" value="UniProtKB-KW"/>
</dbReference>
<dbReference type="InterPro" id="IPR001128">
    <property type="entry name" value="Cyt_P450"/>
</dbReference>
<evidence type="ECO:0000256" key="8">
    <source>
        <dbReference type="PIRSR" id="PIRSR602401-1"/>
    </source>
</evidence>
<organism evidence="11 12">
    <name type="scientific">Apostasia shenzhenica</name>
    <dbReference type="NCBI Taxonomy" id="1088818"/>
    <lineage>
        <taxon>Eukaryota</taxon>
        <taxon>Viridiplantae</taxon>
        <taxon>Streptophyta</taxon>
        <taxon>Embryophyta</taxon>
        <taxon>Tracheophyta</taxon>
        <taxon>Spermatophyta</taxon>
        <taxon>Magnoliopsida</taxon>
        <taxon>Liliopsida</taxon>
        <taxon>Asparagales</taxon>
        <taxon>Orchidaceae</taxon>
        <taxon>Apostasioideae</taxon>
        <taxon>Apostasia</taxon>
    </lineage>
</organism>
<dbReference type="GO" id="GO:0016705">
    <property type="term" value="F:oxidoreductase activity, acting on paired donors, with incorporation or reduction of molecular oxygen"/>
    <property type="evidence" value="ECO:0007669"/>
    <property type="project" value="InterPro"/>
</dbReference>
<dbReference type="FunFam" id="1.10.630.10:FF:000126">
    <property type="entry name" value="Predicted protein"/>
    <property type="match status" value="1"/>
</dbReference>
<dbReference type="SUPFAM" id="SSF48264">
    <property type="entry name" value="Cytochrome P450"/>
    <property type="match status" value="1"/>
</dbReference>
<keyword evidence="6 8" id="KW-0408">Iron</keyword>
<evidence type="ECO:0000313" key="11">
    <source>
        <dbReference type="EMBL" id="PKA46134.1"/>
    </source>
</evidence>
<comment type="cofactor">
    <cofactor evidence="1 8">
        <name>heme</name>
        <dbReference type="ChEBI" id="CHEBI:30413"/>
    </cofactor>
</comment>
<keyword evidence="10" id="KW-0472">Membrane</keyword>
<evidence type="ECO:0000256" key="2">
    <source>
        <dbReference type="ARBA" id="ARBA00010617"/>
    </source>
</evidence>
<protein>
    <submittedName>
        <fullName evidence="11">Flavonoid 3',5'-hydroxylase</fullName>
        <ecNumber evidence="11">1.14.13.21</ecNumber>
    </submittedName>
</protein>
<evidence type="ECO:0000256" key="4">
    <source>
        <dbReference type="ARBA" id="ARBA00022723"/>
    </source>
</evidence>
<dbReference type="EC" id="1.14.13.21" evidence="11"/>
<dbReference type="InterPro" id="IPR036396">
    <property type="entry name" value="Cyt_P450_sf"/>
</dbReference>
<dbReference type="Pfam" id="PF00067">
    <property type="entry name" value="p450"/>
    <property type="match status" value="1"/>
</dbReference>
<keyword evidence="4 8" id="KW-0479">Metal-binding</keyword>